<gene>
    <name evidence="1" type="ORF">Vadar_026393</name>
</gene>
<name>A0ACB7YFX8_9ERIC</name>
<accession>A0ACB7YFX8</accession>
<dbReference type="EMBL" id="CM037158">
    <property type="protein sequence ID" value="KAH7852562.1"/>
    <property type="molecule type" value="Genomic_DNA"/>
</dbReference>
<protein>
    <submittedName>
        <fullName evidence="1">Uncharacterized protein</fullName>
    </submittedName>
</protein>
<keyword evidence="2" id="KW-1185">Reference proteome</keyword>
<organism evidence="1 2">
    <name type="scientific">Vaccinium darrowii</name>
    <dbReference type="NCBI Taxonomy" id="229202"/>
    <lineage>
        <taxon>Eukaryota</taxon>
        <taxon>Viridiplantae</taxon>
        <taxon>Streptophyta</taxon>
        <taxon>Embryophyta</taxon>
        <taxon>Tracheophyta</taxon>
        <taxon>Spermatophyta</taxon>
        <taxon>Magnoliopsida</taxon>
        <taxon>eudicotyledons</taxon>
        <taxon>Gunneridae</taxon>
        <taxon>Pentapetalae</taxon>
        <taxon>asterids</taxon>
        <taxon>Ericales</taxon>
        <taxon>Ericaceae</taxon>
        <taxon>Vaccinioideae</taxon>
        <taxon>Vaccinieae</taxon>
        <taxon>Vaccinium</taxon>
    </lineage>
</organism>
<sequence>MLQHKFYFHYSSDTSSTKEGTGLVSKEWWQCFDKASVSVEIKKQILGANEVYKLHNLPELCKDRCPHISIAWGMDDTSDLFESVVDKL</sequence>
<dbReference type="Proteomes" id="UP000828048">
    <property type="component" value="Chromosome 8"/>
</dbReference>
<evidence type="ECO:0000313" key="2">
    <source>
        <dbReference type="Proteomes" id="UP000828048"/>
    </source>
</evidence>
<comment type="caution">
    <text evidence="1">The sequence shown here is derived from an EMBL/GenBank/DDBJ whole genome shotgun (WGS) entry which is preliminary data.</text>
</comment>
<reference evidence="1 2" key="1">
    <citation type="journal article" date="2021" name="Hortic Res">
        <title>High-quality reference genome and annotation aids understanding of berry development for evergreen blueberry (Vaccinium darrowii).</title>
        <authorList>
            <person name="Yu J."/>
            <person name="Hulse-Kemp A.M."/>
            <person name="Babiker E."/>
            <person name="Staton M."/>
        </authorList>
    </citation>
    <scope>NUCLEOTIDE SEQUENCE [LARGE SCALE GENOMIC DNA]</scope>
    <source>
        <strain evidence="2">cv. NJ 8807/NJ 8810</strain>
        <tissue evidence="1">Young leaf</tissue>
    </source>
</reference>
<evidence type="ECO:0000313" key="1">
    <source>
        <dbReference type="EMBL" id="KAH7852562.1"/>
    </source>
</evidence>
<proteinExistence type="predicted"/>